<evidence type="ECO:0000256" key="2">
    <source>
        <dbReference type="SAM" id="SignalP"/>
    </source>
</evidence>
<evidence type="ECO:0000313" key="5">
    <source>
        <dbReference type="Proteomes" id="UP001484097"/>
    </source>
</evidence>
<organism evidence="4 5">
    <name type="scientific">Citricoccus nitrophenolicus</name>
    <dbReference type="NCBI Taxonomy" id="863575"/>
    <lineage>
        <taxon>Bacteria</taxon>
        <taxon>Bacillati</taxon>
        <taxon>Actinomycetota</taxon>
        <taxon>Actinomycetes</taxon>
        <taxon>Micrococcales</taxon>
        <taxon>Micrococcaceae</taxon>
        <taxon>Citricoccus</taxon>
    </lineage>
</organism>
<evidence type="ECO:0000313" key="4">
    <source>
        <dbReference type="EMBL" id="MEO9246271.1"/>
    </source>
</evidence>
<dbReference type="EMBL" id="JBDXMX010000001">
    <property type="protein sequence ID" value="MEO9246271.1"/>
    <property type="molecule type" value="Genomic_DNA"/>
</dbReference>
<protein>
    <submittedName>
        <fullName evidence="4">DUF6318 family protein</fullName>
    </submittedName>
</protein>
<evidence type="ECO:0000256" key="1">
    <source>
        <dbReference type="SAM" id="MobiDB-lite"/>
    </source>
</evidence>
<feature type="compositionally biased region" description="Low complexity" evidence="1">
    <location>
        <begin position="37"/>
        <end position="71"/>
    </location>
</feature>
<name>A0ABV0IDN1_9MICC</name>
<feature type="chain" id="PRO_5046081831" evidence="2">
    <location>
        <begin position="34"/>
        <end position="229"/>
    </location>
</feature>
<reference evidence="4 5" key="1">
    <citation type="submission" date="2024-05" db="EMBL/GenBank/DDBJ databases">
        <authorList>
            <person name="Yi C."/>
        </authorList>
    </citation>
    <scope>NUCLEOTIDE SEQUENCE [LARGE SCALE GENOMIC DNA]</scope>
    <source>
        <strain evidence="4 5">XS13</strain>
    </source>
</reference>
<proteinExistence type="predicted"/>
<accession>A0ABV0IDN1</accession>
<feature type="domain" description="DUF6318" evidence="3">
    <location>
        <begin position="73"/>
        <end position="223"/>
    </location>
</feature>
<dbReference type="Pfam" id="PF19843">
    <property type="entry name" value="DUF6318"/>
    <property type="match status" value="1"/>
</dbReference>
<evidence type="ECO:0000259" key="3">
    <source>
        <dbReference type="Pfam" id="PF19843"/>
    </source>
</evidence>
<keyword evidence="2" id="KW-0732">Signal</keyword>
<sequence length="229" mass="23439">MTDLLRRPNRPRCAAAVYAAAALALLVAGCSGGGGEEPSSSASASEPSSSSSSAASSASPSDSTAPSPTESGSHEPATSEGPARNVPVPEMPDAVKEPTEEGAEAAVEYWWEATHYLRSTGNADPLKSVSADECGLCVNLVTRWTEIYELGGWAESEPASVSVQFVKIDNAGTGSSGAMIVSEAASQIYQPDGSPGGSGDGSDDRSWVFSAEYDDEETGWQIAGLEAQG</sequence>
<dbReference type="Proteomes" id="UP001484097">
    <property type="component" value="Unassembled WGS sequence"/>
</dbReference>
<comment type="caution">
    <text evidence="4">The sequence shown here is derived from an EMBL/GenBank/DDBJ whole genome shotgun (WGS) entry which is preliminary data.</text>
</comment>
<dbReference type="PROSITE" id="PS51257">
    <property type="entry name" value="PROKAR_LIPOPROTEIN"/>
    <property type="match status" value="1"/>
</dbReference>
<dbReference type="RefSeq" id="WP_347918226.1">
    <property type="nucleotide sequence ID" value="NZ_JBDXMX010000001.1"/>
</dbReference>
<dbReference type="InterPro" id="IPR046281">
    <property type="entry name" value="DUF6318"/>
</dbReference>
<keyword evidence="5" id="KW-1185">Reference proteome</keyword>
<feature type="region of interest" description="Disordered" evidence="1">
    <location>
        <begin position="29"/>
        <end position="103"/>
    </location>
</feature>
<gene>
    <name evidence="4" type="ORF">ABDK96_01075</name>
</gene>
<feature type="signal peptide" evidence="2">
    <location>
        <begin position="1"/>
        <end position="33"/>
    </location>
</feature>